<comment type="caution">
    <text evidence="1">The sequence shown here is derived from an EMBL/GenBank/DDBJ whole genome shotgun (WGS) entry which is preliminary data.</text>
</comment>
<gene>
    <name evidence="1" type="ORF">LXM26_11355</name>
</gene>
<name>A0A9X1PNZ2_9BACT</name>
<proteinExistence type="predicted"/>
<protein>
    <submittedName>
        <fullName evidence="1">Uncharacterized protein</fullName>
    </submittedName>
</protein>
<evidence type="ECO:0000313" key="2">
    <source>
        <dbReference type="Proteomes" id="UP001139000"/>
    </source>
</evidence>
<keyword evidence="2" id="KW-1185">Reference proteome</keyword>
<organism evidence="1 2">
    <name type="scientific">Dyadobacter chenwenxiniae</name>
    <dbReference type="NCBI Taxonomy" id="2906456"/>
    <lineage>
        <taxon>Bacteria</taxon>
        <taxon>Pseudomonadati</taxon>
        <taxon>Bacteroidota</taxon>
        <taxon>Cytophagia</taxon>
        <taxon>Cytophagales</taxon>
        <taxon>Spirosomataceae</taxon>
        <taxon>Dyadobacter</taxon>
    </lineage>
</organism>
<evidence type="ECO:0000313" key="1">
    <source>
        <dbReference type="EMBL" id="MCF0062091.1"/>
    </source>
</evidence>
<dbReference type="Proteomes" id="UP001139000">
    <property type="component" value="Unassembled WGS sequence"/>
</dbReference>
<accession>A0A9X1PNZ2</accession>
<dbReference type="AlphaFoldDB" id="A0A9X1PNZ2"/>
<sequence>MKAINILVILLTCILSDSCQENPMPRISYGFLNAEVNGKQWNKTYNNAYQTTYARDGTYGSAIPCDTYTKLSSQLYNEDSYLRQTFLLIKLHPEKGRYKIVPFVNGYCDEKDPVYANFHTWTSDGDVLGDNYTVLPGANNFFEIEHYNPETREMKGKFEVTFVLERQGWGHVLADTLRFKNGRFHTKIIPPAKPRAPFRL</sequence>
<reference evidence="1" key="1">
    <citation type="submission" date="2021-12" db="EMBL/GenBank/DDBJ databases">
        <title>Novel species in genus Dyadobacter.</title>
        <authorList>
            <person name="Ma C."/>
        </authorList>
    </citation>
    <scope>NUCLEOTIDE SEQUENCE</scope>
    <source>
        <strain evidence="1">LJ419</strain>
    </source>
</reference>
<dbReference type="RefSeq" id="WP_234655282.1">
    <property type="nucleotide sequence ID" value="NZ_CP094997.1"/>
</dbReference>
<dbReference type="EMBL" id="JAJTTC010000001">
    <property type="protein sequence ID" value="MCF0062091.1"/>
    <property type="molecule type" value="Genomic_DNA"/>
</dbReference>